<feature type="region of interest" description="Disordered" evidence="4">
    <location>
        <begin position="122"/>
        <end position="171"/>
    </location>
</feature>
<dbReference type="PROSITE" id="PS50082">
    <property type="entry name" value="WD_REPEATS_2"/>
    <property type="match status" value="3"/>
</dbReference>
<accession>A0A3N7G977</accession>
<evidence type="ECO:0000313" key="6">
    <source>
        <dbReference type="EMBL" id="RQO90458.1"/>
    </source>
</evidence>
<dbReference type="InterPro" id="IPR001680">
    <property type="entry name" value="WD40_rpt"/>
</dbReference>
<feature type="repeat" description="WD" evidence="3">
    <location>
        <begin position="327"/>
        <end position="357"/>
    </location>
</feature>
<evidence type="ECO:0000256" key="5">
    <source>
        <dbReference type="SAM" id="Phobius"/>
    </source>
</evidence>
<feature type="repeat" description="WD" evidence="3">
    <location>
        <begin position="374"/>
        <end position="405"/>
    </location>
</feature>
<dbReference type="SMART" id="SM00320">
    <property type="entry name" value="WD40"/>
    <property type="match status" value="7"/>
</dbReference>
<keyword evidence="5" id="KW-1133">Transmembrane helix</keyword>
<keyword evidence="7" id="KW-1185">Reference proteome</keyword>
<organism evidence="6 7">
    <name type="scientific">Populus trichocarpa</name>
    <name type="common">Western balsam poplar</name>
    <name type="synonym">Populus balsamifera subsp. trichocarpa</name>
    <dbReference type="NCBI Taxonomy" id="3694"/>
    <lineage>
        <taxon>Eukaryota</taxon>
        <taxon>Viridiplantae</taxon>
        <taxon>Streptophyta</taxon>
        <taxon>Embryophyta</taxon>
        <taxon>Tracheophyta</taxon>
        <taxon>Spermatophyta</taxon>
        <taxon>Magnoliopsida</taxon>
        <taxon>eudicotyledons</taxon>
        <taxon>Gunneridae</taxon>
        <taxon>Pentapetalae</taxon>
        <taxon>rosids</taxon>
        <taxon>fabids</taxon>
        <taxon>Malpighiales</taxon>
        <taxon>Salicaceae</taxon>
        <taxon>Saliceae</taxon>
        <taxon>Populus</taxon>
    </lineage>
</organism>
<dbReference type="EMBL" id="CM009294">
    <property type="protein sequence ID" value="RQO90458.1"/>
    <property type="molecule type" value="Genomic_DNA"/>
</dbReference>
<dbReference type="Gene3D" id="2.130.10.10">
    <property type="entry name" value="YVTN repeat-like/Quinoprotein amine dehydrogenase"/>
    <property type="match status" value="2"/>
</dbReference>
<name>A0A3N7G977_POPTR</name>
<dbReference type="FunFam" id="2.130.10.10:FF:000775">
    <property type="entry name" value="BnaA09g28200D protein"/>
    <property type="match status" value="1"/>
</dbReference>
<protein>
    <recommendedName>
        <fullName evidence="8">Anaphase-promoting complex subunit 4 WD40 domain-containing protein</fullName>
    </recommendedName>
</protein>
<proteinExistence type="predicted"/>
<dbReference type="PANTHER" id="PTHR22844">
    <property type="entry name" value="F-BOX AND WD40 DOMAIN PROTEIN"/>
    <property type="match status" value="1"/>
</dbReference>
<dbReference type="STRING" id="3694.A0A3N7G977"/>
<dbReference type="CDD" id="cd00200">
    <property type="entry name" value="WD40"/>
    <property type="match status" value="1"/>
</dbReference>
<keyword evidence="1 3" id="KW-0853">WD repeat</keyword>
<dbReference type="InterPro" id="IPR036322">
    <property type="entry name" value="WD40_repeat_dom_sf"/>
</dbReference>
<dbReference type="Pfam" id="PF00400">
    <property type="entry name" value="WD40"/>
    <property type="match status" value="6"/>
</dbReference>
<dbReference type="SUPFAM" id="SSF50978">
    <property type="entry name" value="WD40 repeat-like"/>
    <property type="match status" value="1"/>
</dbReference>
<evidence type="ECO:0000256" key="4">
    <source>
        <dbReference type="SAM" id="MobiDB-lite"/>
    </source>
</evidence>
<evidence type="ECO:0008006" key="8">
    <source>
        <dbReference type="Google" id="ProtNLM"/>
    </source>
</evidence>
<feature type="repeat" description="WD" evidence="3">
    <location>
        <begin position="285"/>
        <end position="326"/>
    </location>
</feature>
<dbReference type="PROSITE" id="PS50294">
    <property type="entry name" value="WD_REPEATS_REGION"/>
    <property type="match status" value="2"/>
</dbReference>
<feature type="compositionally biased region" description="Low complexity" evidence="4">
    <location>
        <begin position="128"/>
        <end position="151"/>
    </location>
</feature>
<keyword evidence="5" id="KW-0472">Membrane</keyword>
<dbReference type="Proteomes" id="UP000006729">
    <property type="component" value="Chromosome 5"/>
</dbReference>
<feature type="transmembrane region" description="Helical" evidence="5">
    <location>
        <begin position="41"/>
        <end position="66"/>
    </location>
</feature>
<keyword evidence="5" id="KW-0812">Transmembrane</keyword>
<dbReference type="InterPro" id="IPR045182">
    <property type="entry name" value="JINGUBANG-like"/>
</dbReference>
<evidence type="ECO:0000256" key="3">
    <source>
        <dbReference type="PROSITE-ProRule" id="PRU00221"/>
    </source>
</evidence>
<feature type="transmembrane region" description="Helical" evidence="5">
    <location>
        <begin position="16"/>
        <end position="35"/>
    </location>
</feature>
<sequence>MGLPLIPVSLTVRNKLIILSSLGLLVYSLLSDFFIPGYPLYSLFVNIIQSIFLFFYSCSSVTLFTANRNINSLMLKKGSRRASSSRGARIFSEDNSVHKFSRIKNTNLLEDDDDIYNTRNRQDQFLTNSNSSSPYNDRSSSSPMDKSPWSSQTNVNVPFEDNDDNSSPNVLMGSLVREEGHIYSLATSGDLLYTGSDSKNIRVWRNQKEFAGFKSNSGLVKAIVISGERIFTGHQDGKIRVWKVSSKDPSVHKRVGTLPTMKDYIKNSMKTGNYFEVRRHKNSVWFRHYDAISCLSLSEDKTFLYSSSWDKTFKVWRISNSRCIESVIAHDDSVNSIVAGYDGLVFTGSADGTVKVWRRELQGKGTKHFFSQTLLKQECAVTAVAVNPDTTVVYCGSSDGLVNFWGRENHLSHGGVLRGHKLAVLCLITAGNLVLSGSADMGICVWRRMGIDHTCLSLLTGHNGPVKCLAAERDDESASNGRRWILYSGSLDKSVKMWRVSENSPPMAWKGCASSAPIAIPSSLPAAPSFPAQSRVNDVQN</sequence>
<evidence type="ECO:0000313" key="7">
    <source>
        <dbReference type="Proteomes" id="UP000006729"/>
    </source>
</evidence>
<dbReference type="AlphaFoldDB" id="A0A3N7G977"/>
<dbReference type="PANTHER" id="PTHR22844:SF334">
    <property type="entry name" value="PROTEIN JINGUBANG-LIKE"/>
    <property type="match status" value="1"/>
</dbReference>
<dbReference type="InterPro" id="IPR020472">
    <property type="entry name" value="WD40_PAC1"/>
</dbReference>
<evidence type="ECO:0000256" key="1">
    <source>
        <dbReference type="ARBA" id="ARBA00022574"/>
    </source>
</evidence>
<reference evidence="6 7" key="1">
    <citation type="journal article" date="2006" name="Science">
        <title>The genome of black cottonwood, Populus trichocarpa (Torr. &amp; Gray).</title>
        <authorList>
            <person name="Tuskan G.A."/>
            <person name="Difazio S."/>
            <person name="Jansson S."/>
            <person name="Bohlmann J."/>
            <person name="Grigoriev I."/>
            <person name="Hellsten U."/>
            <person name="Putnam N."/>
            <person name="Ralph S."/>
            <person name="Rombauts S."/>
            <person name="Salamov A."/>
            <person name="Schein J."/>
            <person name="Sterck L."/>
            <person name="Aerts A."/>
            <person name="Bhalerao R.R."/>
            <person name="Bhalerao R.P."/>
            <person name="Blaudez D."/>
            <person name="Boerjan W."/>
            <person name="Brun A."/>
            <person name="Brunner A."/>
            <person name="Busov V."/>
            <person name="Campbell M."/>
            <person name="Carlson J."/>
            <person name="Chalot M."/>
            <person name="Chapman J."/>
            <person name="Chen G.L."/>
            <person name="Cooper D."/>
            <person name="Coutinho P.M."/>
            <person name="Couturier J."/>
            <person name="Covert S."/>
            <person name="Cronk Q."/>
            <person name="Cunningham R."/>
            <person name="Davis J."/>
            <person name="Degroeve S."/>
            <person name="Dejardin A."/>
            <person name="Depamphilis C."/>
            <person name="Detter J."/>
            <person name="Dirks B."/>
            <person name="Dubchak I."/>
            <person name="Duplessis S."/>
            <person name="Ehlting J."/>
            <person name="Ellis B."/>
            <person name="Gendler K."/>
            <person name="Goodstein D."/>
            <person name="Gribskov M."/>
            <person name="Grimwood J."/>
            <person name="Groover A."/>
            <person name="Gunter L."/>
            <person name="Hamberger B."/>
            <person name="Heinze B."/>
            <person name="Helariutta Y."/>
            <person name="Henrissat B."/>
            <person name="Holligan D."/>
            <person name="Holt R."/>
            <person name="Huang W."/>
            <person name="Islam-Faridi N."/>
            <person name="Jones S."/>
            <person name="Jones-Rhoades M."/>
            <person name="Jorgensen R."/>
            <person name="Joshi C."/>
            <person name="Kangasjarvi J."/>
            <person name="Karlsson J."/>
            <person name="Kelleher C."/>
            <person name="Kirkpatrick R."/>
            <person name="Kirst M."/>
            <person name="Kohler A."/>
            <person name="Kalluri U."/>
            <person name="Larimer F."/>
            <person name="Leebens-Mack J."/>
            <person name="Leple J.C."/>
            <person name="Locascio P."/>
            <person name="Lou Y."/>
            <person name="Lucas S."/>
            <person name="Martin F."/>
            <person name="Montanini B."/>
            <person name="Napoli C."/>
            <person name="Nelson D.R."/>
            <person name="Nelson C."/>
            <person name="Nieminen K."/>
            <person name="Nilsson O."/>
            <person name="Pereda V."/>
            <person name="Peter G."/>
            <person name="Philippe R."/>
            <person name="Pilate G."/>
            <person name="Poliakov A."/>
            <person name="Razumovskaya J."/>
            <person name="Richardson P."/>
            <person name="Rinaldi C."/>
            <person name="Ritland K."/>
            <person name="Rouze P."/>
            <person name="Ryaboy D."/>
            <person name="Schmutz J."/>
            <person name="Schrader J."/>
            <person name="Segerman B."/>
            <person name="Shin H."/>
            <person name="Siddiqui A."/>
            <person name="Sterky F."/>
            <person name="Terry A."/>
            <person name="Tsai C.J."/>
            <person name="Uberbacher E."/>
            <person name="Unneberg P."/>
            <person name="Vahala J."/>
            <person name="Wall K."/>
            <person name="Wessler S."/>
            <person name="Yang G."/>
            <person name="Yin T."/>
            <person name="Douglas C."/>
            <person name="Marra M."/>
            <person name="Sandberg G."/>
            <person name="Van de Peer Y."/>
            <person name="Rokhsar D."/>
        </authorList>
    </citation>
    <scope>NUCLEOTIDE SEQUENCE [LARGE SCALE GENOMIC DNA]</scope>
    <source>
        <strain evidence="7">cv. Nisqually</strain>
    </source>
</reference>
<dbReference type="PRINTS" id="PR00320">
    <property type="entry name" value="GPROTEINBRPT"/>
</dbReference>
<evidence type="ECO:0000256" key="2">
    <source>
        <dbReference type="ARBA" id="ARBA00022737"/>
    </source>
</evidence>
<gene>
    <name evidence="6" type="ORF">POPTR_005G131100</name>
</gene>
<dbReference type="InterPro" id="IPR015943">
    <property type="entry name" value="WD40/YVTN_repeat-like_dom_sf"/>
</dbReference>
<keyword evidence="2" id="KW-0677">Repeat</keyword>
<dbReference type="InParanoid" id="A0A3N7G977"/>